<dbReference type="GO" id="GO:0008902">
    <property type="term" value="F:hydroxymethylpyrimidine kinase activity"/>
    <property type="evidence" value="ECO:0007669"/>
    <property type="project" value="UniProtKB-EC"/>
</dbReference>
<dbReference type="FunFam" id="3.40.1190.20:FF:000003">
    <property type="entry name" value="Phosphomethylpyrimidine kinase ThiD"/>
    <property type="match status" value="1"/>
</dbReference>
<evidence type="ECO:0000259" key="16">
    <source>
        <dbReference type="Pfam" id="PF08543"/>
    </source>
</evidence>
<dbReference type="Gene3D" id="3.40.1190.20">
    <property type="match status" value="1"/>
</dbReference>
<keyword evidence="12" id="KW-0784">Thiamine biosynthesis</keyword>
<evidence type="ECO:0000256" key="7">
    <source>
        <dbReference type="ARBA" id="ARBA00019161"/>
    </source>
</evidence>
<feature type="domain" description="Pyridoxamine kinase/Phosphomethylpyrimidine kinase" evidence="16">
    <location>
        <begin position="25"/>
        <end position="272"/>
    </location>
</feature>
<dbReference type="GO" id="GO:0005829">
    <property type="term" value="C:cytosol"/>
    <property type="evidence" value="ECO:0007669"/>
    <property type="project" value="TreeGrafter"/>
</dbReference>
<dbReference type="EC" id="2.7.4.7" evidence="6"/>
<evidence type="ECO:0000256" key="10">
    <source>
        <dbReference type="ARBA" id="ARBA00022777"/>
    </source>
</evidence>
<organism evidence="17 18">
    <name type="scientific">Limosilactobacillus gastricus DSM 16045</name>
    <dbReference type="NCBI Taxonomy" id="1423749"/>
    <lineage>
        <taxon>Bacteria</taxon>
        <taxon>Bacillati</taxon>
        <taxon>Bacillota</taxon>
        <taxon>Bacilli</taxon>
        <taxon>Lactobacillales</taxon>
        <taxon>Lactobacillaceae</taxon>
        <taxon>Limosilactobacillus</taxon>
    </lineage>
</organism>
<keyword evidence="8" id="KW-0808">Transferase</keyword>
<evidence type="ECO:0000256" key="15">
    <source>
        <dbReference type="ARBA" id="ARBA00043176"/>
    </source>
</evidence>
<evidence type="ECO:0000256" key="6">
    <source>
        <dbReference type="ARBA" id="ARBA00012963"/>
    </source>
</evidence>
<proteinExistence type="inferred from homology"/>
<evidence type="ECO:0000256" key="14">
    <source>
        <dbReference type="ARBA" id="ARBA00042102"/>
    </source>
</evidence>
<dbReference type="GO" id="GO:0008972">
    <property type="term" value="F:phosphomethylpyrimidine kinase activity"/>
    <property type="evidence" value="ECO:0007669"/>
    <property type="project" value="UniProtKB-EC"/>
</dbReference>
<dbReference type="NCBIfam" id="TIGR00097">
    <property type="entry name" value="HMP-P_kinase"/>
    <property type="match status" value="1"/>
</dbReference>
<evidence type="ECO:0000256" key="13">
    <source>
        <dbReference type="ARBA" id="ARBA00037917"/>
    </source>
</evidence>
<evidence type="ECO:0000256" key="3">
    <source>
        <dbReference type="ARBA" id="ARBA00004769"/>
    </source>
</evidence>
<evidence type="ECO:0000256" key="4">
    <source>
        <dbReference type="ARBA" id="ARBA00009879"/>
    </source>
</evidence>
<evidence type="ECO:0000256" key="8">
    <source>
        <dbReference type="ARBA" id="ARBA00022679"/>
    </source>
</evidence>
<dbReference type="PATRIC" id="fig|1423749.3.peg.991"/>
<dbReference type="GO" id="GO:0005524">
    <property type="term" value="F:ATP binding"/>
    <property type="evidence" value="ECO:0007669"/>
    <property type="project" value="UniProtKB-KW"/>
</dbReference>
<dbReference type="Pfam" id="PF08543">
    <property type="entry name" value="Phos_pyr_kin"/>
    <property type="match status" value="1"/>
</dbReference>
<comment type="catalytic activity">
    <reaction evidence="1">
        <text>4-amino-5-hydroxymethyl-2-methylpyrimidine + ATP = 4-amino-2-methyl-5-(phosphooxymethyl)pyrimidine + ADP + H(+)</text>
        <dbReference type="Rhea" id="RHEA:23096"/>
        <dbReference type="ChEBI" id="CHEBI:15378"/>
        <dbReference type="ChEBI" id="CHEBI:16892"/>
        <dbReference type="ChEBI" id="CHEBI:30616"/>
        <dbReference type="ChEBI" id="CHEBI:58354"/>
        <dbReference type="ChEBI" id="CHEBI:456216"/>
        <dbReference type="EC" id="2.7.1.49"/>
    </reaction>
</comment>
<keyword evidence="10 17" id="KW-0418">Kinase</keyword>
<sequence>MGPSKTMEDKEMTQYVQALTIAGHDSDGSAGMPADLHAFFIDQVYGMGIMTAVVSGNSYGITQQQLMPTDFIKEQFKVLAADFEIKAAKTGMLGTIDIINTVADCYDLQHFGKLVVDPVIITKHGVMLLEQAAYEAFREKIVPLAEVITPNFFEAQKLAEMEIKTDADMVTAAHRLQDLGAKNVVIKGQHEAGWTGPVKDLLLKADGSQQWFAEEYVETTHINGTGDTYSAIIAAELAKGNDVETAVQKAKRVVHAAIANEIAVGHKFGPINHWAGQNALK</sequence>
<comment type="caution">
    <text evidence="17">The sequence shown here is derived from an EMBL/GenBank/DDBJ whole genome shotgun (WGS) entry which is preliminary data.</text>
</comment>
<dbReference type="PANTHER" id="PTHR20858:SF17">
    <property type="entry name" value="HYDROXYMETHYLPYRIMIDINE_PHOSPHOMETHYLPYRIMIDINE KINASE THI20-RELATED"/>
    <property type="match status" value="1"/>
</dbReference>
<gene>
    <name evidence="17" type="ORF">FC60_GL000977</name>
</gene>
<evidence type="ECO:0000256" key="5">
    <source>
        <dbReference type="ARBA" id="ARBA00012135"/>
    </source>
</evidence>
<evidence type="ECO:0000256" key="11">
    <source>
        <dbReference type="ARBA" id="ARBA00022840"/>
    </source>
</evidence>
<evidence type="ECO:0000256" key="12">
    <source>
        <dbReference type="ARBA" id="ARBA00022977"/>
    </source>
</evidence>
<dbReference type="CDD" id="cd01169">
    <property type="entry name" value="HMPP_kinase"/>
    <property type="match status" value="1"/>
</dbReference>
<keyword evidence="11" id="KW-0067">ATP-binding</keyword>
<dbReference type="Proteomes" id="UP000051739">
    <property type="component" value="Unassembled WGS sequence"/>
</dbReference>
<evidence type="ECO:0000256" key="9">
    <source>
        <dbReference type="ARBA" id="ARBA00022741"/>
    </source>
</evidence>
<dbReference type="PANTHER" id="PTHR20858">
    <property type="entry name" value="PHOSPHOMETHYLPYRIMIDINE KINASE"/>
    <property type="match status" value="1"/>
</dbReference>
<comment type="catalytic activity">
    <reaction evidence="2">
        <text>4-amino-2-methyl-5-(phosphooxymethyl)pyrimidine + ATP = 4-amino-2-methyl-5-(diphosphooxymethyl)pyrimidine + ADP</text>
        <dbReference type="Rhea" id="RHEA:19893"/>
        <dbReference type="ChEBI" id="CHEBI:30616"/>
        <dbReference type="ChEBI" id="CHEBI:57841"/>
        <dbReference type="ChEBI" id="CHEBI:58354"/>
        <dbReference type="ChEBI" id="CHEBI:456216"/>
        <dbReference type="EC" id="2.7.4.7"/>
    </reaction>
</comment>
<keyword evidence="9" id="KW-0547">Nucleotide-binding</keyword>
<accession>A0A0R1V5L5</accession>
<keyword evidence="18" id="KW-1185">Reference proteome</keyword>
<dbReference type="AlphaFoldDB" id="A0A0R1V5L5"/>
<comment type="pathway">
    <text evidence="13">Cofactor biosynthesis; thiamine diphosphate biosynthesis; 4-amino-2-methyl-5-diphosphomethylpyrimidine from 5-amino-1-(5-phospho-D-ribosyl)imidazole: step 2/3.</text>
</comment>
<evidence type="ECO:0000313" key="18">
    <source>
        <dbReference type="Proteomes" id="UP000051739"/>
    </source>
</evidence>
<dbReference type="SUPFAM" id="SSF53613">
    <property type="entry name" value="Ribokinase-like"/>
    <property type="match status" value="1"/>
</dbReference>
<name>A0A0R1V5L5_9LACO</name>
<dbReference type="InterPro" id="IPR029056">
    <property type="entry name" value="Ribokinase-like"/>
</dbReference>
<reference evidence="17 18" key="1">
    <citation type="journal article" date="2015" name="Genome Announc.">
        <title>Expanding the biotechnology potential of lactobacilli through comparative genomics of 213 strains and associated genera.</title>
        <authorList>
            <person name="Sun Z."/>
            <person name="Harris H.M."/>
            <person name="McCann A."/>
            <person name="Guo C."/>
            <person name="Argimon S."/>
            <person name="Zhang W."/>
            <person name="Yang X."/>
            <person name="Jeffery I.B."/>
            <person name="Cooney J.C."/>
            <person name="Kagawa T.F."/>
            <person name="Liu W."/>
            <person name="Song Y."/>
            <person name="Salvetti E."/>
            <person name="Wrobel A."/>
            <person name="Rasinkangas P."/>
            <person name="Parkhill J."/>
            <person name="Rea M.C."/>
            <person name="O'Sullivan O."/>
            <person name="Ritari J."/>
            <person name="Douillard F.P."/>
            <person name="Paul Ross R."/>
            <person name="Yang R."/>
            <person name="Briner A.E."/>
            <person name="Felis G.E."/>
            <person name="de Vos W.M."/>
            <person name="Barrangou R."/>
            <person name="Klaenhammer T.R."/>
            <person name="Caufield P.W."/>
            <person name="Cui Y."/>
            <person name="Zhang H."/>
            <person name="O'Toole P.W."/>
        </authorList>
    </citation>
    <scope>NUCLEOTIDE SEQUENCE [LARGE SCALE GENOMIC DNA]</scope>
    <source>
        <strain evidence="17 18">DSM 16045</strain>
    </source>
</reference>
<dbReference type="GO" id="GO:0009228">
    <property type="term" value="P:thiamine biosynthetic process"/>
    <property type="evidence" value="ECO:0007669"/>
    <property type="project" value="UniProtKB-KW"/>
</dbReference>
<comment type="pathway">
    <text evidence="3">Cofactor biosynthesis; thiamine diphosphate biosynthesis; 4-amino-2-methyl-5-diphosphomethylpyrimidine from 5-amino-1-(5-phospho-D-ribosyl)imidazole: step 3/3.</text>
</comment>
<dbReference type="EMBL" id="AZFN01000025">
    <property type="protein sequence ID" value="KRM00807.1"/>
    <property type="molecule type" value="Genomic_DNA"/>
</dbReference>
<dbReference type="EC" id="2.7.1.49" evidence="5"/>
<comment type="similarity">
    <text evidence="4">Belongs to the ThiD family.</text>
</comment>
<evidence type="ECO:0000256" key="1">
    <source>
        <dbReference type="ARBA" id="ARBA00000151"/>
    </source>
</evidence>
<protein>
    <recommendedName>
        <fullName evidence="7">Hydroxymethylpyrimidine/phosphomethylpyrimidine kinase</fullName>
        <ecNumber evidence="5">2.7.1.49</ecNumber>
        <ecNumber evidence="6">2.7.4.7</ecNumber>
    </recommendedName>
    <alternativeName>
        <fullName evidence="14">Hydroxymethylpyrimidine kinase</fullName>
    </alternativeName>
    <alternativeName>
        <fullName evidence="15">Hydroxymethylpyrimidine phosphate kinase</fullName>
    </alternativeName>
</protein>
<evidence type="ECO:0000256" key="2">
    <source>
        <dbReference type="ARBA" id="ARBA00000565"/>
    </source>
</evidence>
<dbReference type="InterPro" id="IPR013749">
    <property type="entry name" value="PM/HMP-P_kinase-1"/>
</dbReference>
<evidence type="ECO:0000313" key="17">
    <source>
        <dbReference type="EMBL" id="KRM00807.1"/>
    </source>
</evidence>
<dbReference type="InterPro" id="IPR004399">
    <property type="entry name" value="HMP/HMP-P_kinase_dom"/>
</dbReference>